<dbReference type="GO" id="GO:0000054">
    <property type="term" value="P:ribosomal subunit export from nucleus"/>
    <property type="evidence" value="ECO:0007669"/>
    <property type="project" value="TreeGrafter"/>
</dbReference>
<dbReference type="EMBL" id="JASDAP010000009">
    <property type="protein sequence ID" value="KAK1897081.1"/>
    <property type="molecule type" value="Genomic_DNA"/>
</dbReference>
<evidence type="ECO:0000256" key="4">
    <source>
        <dbReference type="ARBA" id="ARBA00023134"/>
    </source>
</evidence>
<protein>
    <submittedName>
        <fullName evidence="6">Large subunit GTPase 1 like</fullName>
    </submittedName>
</protein>
<dbReference type="PANTHER" id="PTHR45709:SF2">
    <property type="entry name" value="LARGE SUBUNIT GTPASE 1 HOMOLOG"/>
    <property type="match status" value="1"/>
</dbReference>
<evidence type="ECO:0000256" key="3">
    <source>
        <dbReference type="ARBA" id="ARBA00022801"/>
    </source>
</evidence>
<dbReference type="GO" id="GO:0003924">
    <property type="term" value="F:GTPase activity"/>
    <property type="evidence" value="ECO:0007669"/>
    <property type="project" value="InterPro"/>
</dbReference>
<keyword evidence="2" id="KW-0547">Nucleotide-binding</keyword>
<dbReference type="PANTHER" id="PTHR45709">
    <property type="entry name" value="LARGE SUBUNIT GTPASE 1 HOMOLOG-RELATED"/>
    <property type="match status" value="1"/>
</dbReference>
<evidence type="ECO:0000313" key="6">
    <source>
        <dbReference type="EMBL" id="KAK1897623.1"/>
    </source>
</evidence>
<keyword evidence="4" id="KW-0342">GTP-binding</keyword>
<sequence>MQSSNTDTLEDTTEKLNIKFVPVEARAGLITSEERIRLKQLHEENKHFLRIPRRPHWDEDTSAEVLQQAEKDSFLEWRRKLAHLE</sequence>
<keyword evidence="3" id="KW-0378">Hydrolase</keyword>
<evidence type="ECO:0000313" key="5">
    <source>
        <dbReference type="EMBL" id="KAK1897081.1"/>
    </source>
</evidence>
<evidence type="ECO:0000256" key="1">
    <source>
        <dbReference type="ARBA" id="ARBA00022490"/>
    </source>
</evidence>
<dbReference type="Proteomes" id="UP001228049">
    <property type="component" value="Unassembled WGS sequence"/>
</dbReference>
<name>A0AAD9CB14_DISEL</name>
<keyword evidence="1" id="KW-0963">Cytoplasm</keyword>
<organism evidence="6 7">
    <name type="scientific">Dissostichus eleginoides</name>
    <name type="common">Patagonian toothfish</name>
    <name type="synonym">Dissostichus amissus</name>
    <dbReference type="NCBI Taxonomy" id="100907"/>
    <lineage>
        <taxon>Eukaryota</taxon>
        <taxon>Metazoa</taxon>
        <taxon>Chordata</taxon>
        <taxon>Craniata</taxon>
        <taxon>Vertebrata</taxon>
        <taxon>Euteleostomi</taxon>
        <taxon>Actinopterygii</taxon>
        <taxon>Neopterygii</taxon>
        <taxon>Teleostei</taxon>
        <taxon>Neoteleostei</taxon>
        <taxon>Acanthomorphata</taxon>
        <taxon>Eupercaria</taxon>
        <taxon>Perciformes</taxon>
        <taxon>Notothenioidei</taxon>
        <taxon>Nototheniidae</taxon>
        <taxon>Dissostichus</taxon>
    </lineage>
</organism>
<evidence type="ECO:0000313" key="7">
    <source>
        <dbReference type="Proteomes" id="UP001228049"/>
    </source>
</evidence>
<dbReference type="InterPro" id="IPR043358">
    <property type="entry name" value="GNL1-like"/>
</dbReference>
<accession>A0AAD9CB14</accession>
<keyword evidence="7" id="KW-1185">Reference proteome</keyword>
<comment type="caution">
    <text evidence="6">The sequence shown here is derived from an EMBL/GenBank/DDBJ whole genome shotgun (WGS) entry which is preliminary data.</text>
</comment>
<dbReference type="EMBL" id="JASDAP010000009">
    <property type="protein sequence ID" value="KAK1897623.1"/>
    <property type="molecule type" value="Genomic_DNA"/>
</dbReference>
<dbReference type="GO" id="GO:0005829">
    <property type="term" value="C:cytosol"/>
    <property type="evidence" value="ECO:0007669"/>
    <property type="project" value="TreeGrafter"/>
</dbReference>
<proteinExistence type="predicted"/>
<dbReference type="GO" id="GO:0005525">
    <property type="term" value="F:GTP binding"/>
    <property type="evidence" value="ECO:0007669"/>
    <property type="project" value="UniProtKB-KW"/>
</dbReference>
<reference evidence="6" key="1">
    <citation type="submission" date="2023-04" db="EMBL/GenBank/DDBJ databases">
        <title>Chromosome-level genome of Chaenocephalus aceratus.</title>
        <authorList>
            <person name="Park H."/>
        </authorList>
    </citation>
    <scope>NUCLEOTIDE SEQUENCE</scope>
    <source>
        <strain evidence="6">DE</strain>
        <tissue evidence="6">Muscle</tissue>
    </source>
</reference>
<evidence type="ECO:0000256" key="2">
    <source>
        <dbReference type="ARBA" id="ARBA00022741"/>
    </source>
</evidence>
<gene>
    <name evidence="5" type="ORF">KUDE01_016620</name>
    <name evidence="6" type="ORF">KUDE01_017154</name>
</gene>
<dbReference type="AlphaFoldDB" id="A0AAD9CB14"/>